<dbReference type="Gene3D" id="1.20.5.730">
    <property type="entry name" value="Single helix bin"/>
    <property type="match status" value="1"/>
</dbReference>
<evidence type="ECO:0000256" key="11">
    <source>
        <dbReference type="ARBA" id="ARBA00022723"/>
    </source>
</evidence>
<sequence length="1372" mass="158634">MALQKRYQALEEQIKNPRNELYVEGLLDSITSIYHDCDYPSIRKEKNFENFLNRYGHLAKEIEKSRVNITDFNLIRVIGRGAFGEVQLVRHKDNKTVYAMKSLSKFEMIKRSESAFFWEERDIMAHSNSDWIISLHYAFQDEKFLYMIMDYMPGGDLVNLIETYDIPEGWAKFYLAELILALDAIHSMGFIHRDIKPDNMLLDRTGHIKLADFGTCMKMDKDGLVRSDTAVGTPDYISPEVLKSQGSQGTYGRECDFWSAGIFLYEMLFGETPFYADSLVATYGNIMNHRNVLSFPDDFEIGNNAKTLICAFLTDRDQRLGRNGISDIKKHPFFKNDKWTWDDIRSSNAPVVPELMGDDDTSNFSIMEDPDAVSEGFELTKAFTGNHLPFIGFTYSKHNSLLTGAGGVSNGTSPTKNANNNSNNKTKSLMSENTKLLEQLNGEKNSKKELDNQLRNLKSKVEKMTADLAEQTEARKKVETQNRDLERERALYKHDMKEHQRKLEYEVNAKKQAEKKVQELQGKLDSDFDIREESTKLQRKVQGLEKENNEVKDKLRAETDANIRLKKAESDLMKAQAIAEHSIKELSEKNRLLANAKANVENELLKAQVSLEAEIHSVKHAKDIRREYEKQNQGLKDEVDQLRSKYKTDATALQKLQDELFTLEKSKANTEFELKQLQGRFESDKKTYQSQLAKLNAEKKEKKLSEIQILDRESADVQREREARITAESKAANLERQVNVLQLEIKNLNQKLTRSEQDYQASQSKVDSLKKSLDEESLKRAEIQSELNTTSNSLTVLRSQEKQLKSDYNRIQEEKKQLQENLFKLKSDTEVDDIQMKELQDQLEAEQYFSTLYKTQVRELKEEVDERAKQSQALQGDLQLLQEDRDLMSRQLELALAKAESEELARSIVEEQFSDLEKERTMLELEVKDINARLQAEVSDKNKVYTQGEDRVKTLETTIRNKEDEIKLLEERIDQLKLDVDSAKNEKSNDTDAVESLRRQLATEKQLKTQAVNKLAEIIQRKDISSTKGKTKGSSTEVKKKERENKKLIMELREEKNKYQQFATKYQTQKYDYETQISELKEENNKMKMENDSKDMSIEQLGEQINNLKKDNETIRALVPDVDRQVSQQASFKMESWLSVPETAGGKKKRRFEWKKQLVVVSSRKIFFYNTEKAKNEATPSMILDINKLYHVRSVAQGELIRVESKDIPKIFQILYSMEGESKSSEEKKDQQEADEKGVVSISFKSHQFFVMTYHTPTQCDLCPKQMWNFVKPPPALQCRRCHVKMHKEHVDREEDIVECKADSATAKELLLMANNVDEQKHWVMNLSSKVVQPRRSDPPGIARSQSTKSMKNKAAHRSVSMSSQHSSNIKE</sequence>
<keyword evidence="20" id="KW-0206">Cytoskeleton</keyword>
<dbReference type="RefSeq" id="XP_066926217.1">
    <property type="nucleotide sequence ID" value="XM_067070116.1"/>
</dbReference>
<dbReference type="CDD" id="cd22250">
    <property type="entry name" value="ROCK_SBD"/>
    <property type="match status" value="1"/>
</dbReference>
<feature type="coiled-coil region" evidence="23">
    <location>
        <begin position="857"/>
        <end position="1014"/>
    </location>
</feature>
<dbReference type="CDD" id="cd01242">
    <property type="entry name" value="PH_ROCK"/>
    <property type="match status" value="1"/>
</dbReference>
<dbReference type="CDD" id="cd05596">
    <property type="entry name" value="STKc_ROCK"/>
    <property type="match status" value="1"/>
</dbReference>
<feature type="compositionally biased region" description="Low complexity" evidence="24">
    <location>
        <begin position="412"/>
        <end position="427"/>
    </location>
</feature>
<dbReference type="PROSITE" id="PS51285">
    <property type="entry name" value="AGC_KINASE_CTER"/>
    <property type="match status" value="1"/>
</dbReference>
<dbReference type="PANTHER" id="PTHR22988:SF73">
    <property type="entry name" value="RHO-ASSOCIATED PROTEIN KINASE"/>
    <property type="match status" value="1"/>
</dbReference>
<dbReference type="InterPro" id="IPR000961">
    <property type="entry name" value="AGC-kinase_C"/>
</dbReference>
<evidence type="ECO:0000256" key="23">
    <source>
        <dbReference type="SAM" id="Coils"/>
    </source>
</evidence>
<keyword evidence="11" id="KW-0479">Metal-binding</keyword>
<evidence type="ECO:0000259" key="26">
    <source>
        <dbReference type="PROSITE" id="PS50011"/>
    </source>
</evidence>
<keyword evidence="31" id="KW-1185">Reference proteome</keyword>
<dbReference type="PROSITE" id="PS50011">
    <property type="entry name" value="PROTEIN_KINASE_DOM"/>
    <property type="match status" value="1"/>
</dbReference>
<evidence type="ECO:0000256" key="10">
    <source>
        <dbReference type="ARBA" id="ARBA00022679"/>
    </source>
</evidence>
<dbReference type="SMART" id="SM00133">
    <property type="entry name" value="S_TK_X"/>
    <property type="match status" value="1"/>
</dbReference>
<evidence type="ECO:0000256" key="17">
    <source>
        <dbReference type="ARBA" id="ARBA00022842"/>
    </source>
</evidence>
<evidence type="ECO:0000256" key="21">
    <source>
        <dbReference type="PROSITE-ProRule" id="PRU01206"/>
    </source>
</evidence>
<dbReference type="SUPFAM" id="SSF103652">
    <property type="entry name" value="G protein-binding domain"/>
    <property type="match status" value="1"/>
</dbReference>
<dbReference type="GO" id="GO:0031032">
    <property type="term" value="P:actomyosin structure organization"/>
    <property type="evidence" value="ECO:0007669"/>
    <property type="project" value="TreeGrafter"/>
</dbReference>
<dbReference type="SMART" id="SM00220">
    <property type="entry name" value="S_TKc"/>
    <property type="match status" value="1"/>
</dbReference>
<keyword evidence="10" id="KW-0808">Transferase</keyword>
<evidence type="ECO:0000256" key="18">
    <source>
        <dbReference type="ARBA" id="ARBA00023054"/>
    </source>
</evidence>
<keyword evidence="6" id="KW-1003">Cell membrane</keyword>
<dbReference type="Gene3D" id="3.30.200.20">
    <property type="entry name" value="Phosphorylase Kinase, domain 1"/>
    <property type="match status" value="1"/>
</dbReference>
<feature type="domain" description="AGC-kinase C-terminal" evidence="28">
    <location>
        <begin position="337"/>
        <end position="405"/>
    </location>
</feature>
<evidence type="ECO:0000313" key="30">
    <source>
        <dbReference type="EnsemblMetazoa" id="CLYHEMP018772.1"/>
    </source>
</evidence>
<accession>A0A7M5X7N6</accession>
<keyword evidence="15" id="KW-0862">Zinc</keyword>
<feature type="domain" description="RhoBD" evidence="29">
    <location>
        <begin position="910"/>
        <end position="1024"/>
    </location>
</feature>
<evidence type="ECO:0000256" key="7">
    <source>
        <dbReference type="ARBA" id="ARBA00022490"/>
    </source>
</evidence>
<feature type="coiled-coil region" evidence="23">
    <location>
        <begin position="1038"/>
        <end position="1118"/>
    </location>
</feature>
<feature type="domain" description="Protein kinase" evidence="26">
    <location>
        <begin position="72"/>
        <end position="334"/>
    </location>
</feature>
<dbReference type="EC" id="2.7.11.1" evidence="5"/>
<keyword evidence="7" id="KW-0963">Cytoplasm</keyword>
<evidence type="ECO:0000313" key="31">
    <source>
        <dbReference type="Proteomes" id="UP000594262"/>
    </source>
</evidence>
<dbReference type="PROSITE" id="PS50081">
    <property type="entry name" value="ZF_DAG_PE_2"/>
    <property type="match status" value="1"/>
</dbReference>
<dbReference type="GO" id="GO:0030866">
    <property type="term" value="P:cortical actin cytoskeleton organization"/>
    <property type="evidence" value="ECO:0007669"/>
    <property type="project" value="TreeGrafter"/>
</dbReference>
<dbReference type="GO" id="GO:0000281">
    <property type="term" value="P:mitotic cytokinesis"/>
    <property type="evidence" value="ECO:0007669"/>
    <property type="project" value="TreeGrafter"/>
</dbReference>
<dbReference type="SUPFAM" id="SSF56112">
    <property type="entry name" value="Protein kinase-like (PK-like)"/>
    <property type="match status" value="1"/>
</dbReference>
<evidence type="ECO:0000259" key="28">
    <source>
        <dbReference type="PROSITE" id="PS51285"/>
    </source>
</evidence>
<feature type="compositionally biased region" description="Low complexity" evidence="24">
    <location>
        <begin position="1359"/>
        <end position="1372"/>
    </location>
</feature>
<feature type="coiled-coil region" evidence="23">
    <location>
        <begin position="433"/>
        <end position="828"/>
    </location>
</feature>
<evidence type="ECO:0000256" key="2">
    <source>
        <dbReference type="ARBA" id="ARBA00004236"/>
    </source>
</evidence>
<dbReference type="GO" id="GO:1901888">
    <property type="term" value="P:regulation of cell junction assembly"/>
    <property type="evidence" value="ECO:0007669"/>
    <property type="project" value="TreeGrafter"/>
</dbReference>
<organism evidence="30 31">
    <name type="scientific">Clytia hemisphaerica</name>
    <dbReference type="NCBI Taxonomy" id="252671"/>
    <lineage>
        <taxon>Eukaryota</taxon>
        <taxon>Metazoa</taxon>
        <taxon>Cnidaria</taxon>
        <taxon>Hydrozoa</taxon>
        <taxon>Hydroidolina</taxon>
        <taxon>Leptothecata</taxon>
        <taxon>Obeliida</taxon>
        <taxon>Clytiidae</taxon>
        <taxon>Clytia</taxon>
    </lineage>
</organism>
<dbReference type="Gene3D" id="1.20.5.340">
    <property type="match status" value="1"/>
</dbReference>
<keyword evidence="19" id="KW-0472">Membrane</keyword>
<dbReference type="PROSITE" id="PS51859">
    <property type="entry name" value="RHO_BD"/>
    <property type="match status" value="1"/>
</dbReference>
<keyword evidence="12 22" id="KW-0547">Nucleotide-binding</keyword>
<dbReference type="InterPro" id="IPR001849">
    <property type="entry name" value="PH_domain"/>
</dbReference>
<dbReference type="GO" id="GO:0031267">
    <property type="term" value="F:small GTPase binding"/>
    <property type="evidence" value="ECO:0007669"/>
    <property type="project" value="InterPro"/>
</dbReference>
<dbReference type="InterPro" id="IPR008271">
    <property type="entry name" value="Ser/Thr_kinase_AS"/>
</dbReference>
<dbReference type="InterPro" id="IPR057529">
    <property type="entry name" value="MRCK/ROCK_PH"/>
</dbReference>
<dbReference type="PROSITE" id="PS50003">
    <property type="entry name" value="PH_DOMAIN"/>
    <property type="match status" value="1"/>
</dbReference>
<dbReference type="Gene3D" id="1.10.510.10">
    <property type="entry name" value="Transferase(Phosphotransferase) domain 1"/>
    <property type="match status" value="1"/>
</dbReference>
<comment type="similarity">
    <text evidence="4">Belongs to the protein kinase superfamily. AGC Ser/Thr protein kinase family.</text>
</comment>
<dbReference type="Pfam" id="PF08912">
    <property type="entry name" value="Rho_Binding"/>
    <property type="match status" value="1"/>
</dbReference>
<dbReference type="InterPro" id="IPR011009">
    <property type="entry name" value="Kinase-like_dom_sf"/>
</dbReference>
<feature type="region of interest" description="Disordered" evidence="24">
    <location>
        <begin position="1329"/>
        <end position="1372"/>
    </location>
</feature>
<keyword evidence="14" id="KW-0418">Kinase</keyword>
<evidence type="ECO:0000256" key="9">
    <source>
        <dbReference type="ARBA" id="ARBA00022553"/>
    </source>
</evidence>
<dbReference type="GO" id="GO:0005737">
    <property type="term" value="C:cytoplasm"/>
    <property type="evidence" value="ECO:0007669"/>
    <property type="project" value="TreeGrafter"/>
</dbReference>
<evidence type="ECO:0000256" key="19">
    <source>
        <dbReference type="ARBA" id="ARBA00023136"/>
    </source>
</evidence>
<dbReference type="GO" id="GO:0072518">
    <property type="term" value="F:Rho-dependent protein serine/threonine kinase activity"/>
    <property type="evidence" value="ECO:0007669"/>
    <property type="project" value="TreeGrafter"/>
</dbReference>
<dbReference type="PROSITE" id="PS00108">
    <property type="entry name" value="PROTEIN_KINASE_ST"/>
    <property type="match status" value="1"/>
</dbReference>
<dbReference type="InterPro" id="IPR002219">
    <property type="entry name" value="PKC_DAG/PE"/>
</dbReference>
<evidence type="ECO:0000256" key="14">
    <source>
        <dbReference type="ARBA" id="ARBA00022777"/>
    </source>
</evidence>
<dbReference type="FunFam" id="3.30.200.20:FF:000072">
    <property type="entry name" value="Rho-associated protein kinase 2"/>
    <property type="match status" value="1"/>
</dbReference>
<evidence type="ECO:0000259" key="25">
    <source>
        <dbReference type="PROSITE" id="PS50003"/>
    </source>
</evidence>
<dbReference type="EnsemblMetazoa" id="CLYHEMT018772.1">
    <property type="protein sequence ID" value="CLYHEMP018772.1"/>
    <property type="gene ID" value="CLYHEMG018772"/>
</dbReference>
<dbReference type="InterPro" id="IPR015008">
    <property type="entry name" value="ROCK_Rho-bd_dom"/>
</dbReference>
<keyword evidence="16 22" id="KW-0067">ATP-binding</keyword>
<keyword evidence="9" id="KW-0597">Phosphoprotein</keyword>
<feature type="domain" description="PH" evidence="25">
    <location>
        <begin position="1131"/>
        <end position="1332"/>
    </location>
</feature>
<dbReference type="OrthoDB" id="6019793at2759"/>
<dbReference type="InterPro" id="IPR011993">
    <property type="entry name" value="PH-like_dom_sf"/>
</dbReference>
<dbReference type="Pfam" id="PF25346">
    <property type="entry name" value="PH_MRCK"/>
    <property type="match status" value="1"/>
</dbReference>
<keyword evidence="13" id="KW-0863">Zinc-finger</keyword>
<dbReference type="CDD" id="cd20813">
    <property type="entry name" value="C1_ROCK"/>
    <property type="match status" value="1"/>
</dbReference>
<dbReference type="InterPro" id="IPR050839">
    <property type="entry name" value="Rho-assoc_Ser/Thr_Kinase"/>
</dbReference>
<proteinExistence type="inferred from homology"/>
<evidence type="ECO:0000256" key="20">
    <source>
        <dbReference type="ARBA" id="ARBA00023212"/>
    </source>
</evidence>
<dbReference type="GO" id="GO:0005856">
    <property type="term" value="C:cytoskeleton"/>
    <property type="evidence" value="ECO:0007669"/>
    <property type="project" value="UniProtKB-SubCell"/>
</dbReference>
<evidence type="ECO:0000256" key="8">
    <source>
        <dbReference type="ARBA" id="ARBA00022527"/>
    </source>
</evidence>
<dbReference type="PANTHER" id="PTHR22988">
    <property type="entry name" value="MYOTONIC DYSTROPHY S/T KINASE-RELATED"/>
    <property type="match status" value="1"/>
</dbReference>
<evidence type="ECO:0000256" key="22">
    <source>
        <dbReference type="PROSITE-ProRule" id="PRU10141"/>
    </source>
</evidence>
<feature type="region of interest" description="Disordered" evidence="24">
    <location>
        <begin position="406"/>
        <end position="427"/>
    </location>
</feature>
<evidence type="ECO:0000256" key="4">
    <source>
        <dbReference type="ARBA" id="ARBA00009903"/>
    </source>
</evidence>
<evidence type="ECO:0000256" key="5">
    <source>
        <dbReference type="ARBA" id="ARBA00012513"/>
    </source>
</evidence>
<feature type="binding site" evidence="22">
    <location>
        <position position="101"/>
    </location>
    <ligand>
        <name>ATP</name>
        <dbReference type="ChEBI" id="CHEBI:30616"/>
    </ligand>
</feature>
<dbReference type="PROSITE" id="PS00107">
    <property type="entry name" value="PROTEIN_KINASE_ATP"/>
    <property type="match status" value="1"/>
</dbReference>
<dbReference type="GO" id="GO:0048598">
    <property type="term" value="P:embryonic morphogenesis"/>
    <property type="evidence" value="ECO:0007669"/>
    <property type="project" value="TreeGrafter"/>
</dbReference>
<dbReference type="GO" id="GO:0005886">
    <property type="term" value="C:plasma membrane"/>
    <property type="evidence" value="ECO:0007669"/>
    <property type="project" value="UniProtKB-SubCell"/>
</dbReference>
<evidence type="ECO:0000256" key="24">
    <source>
        <dbReference type="SAM" id="MobiDB-lite"/>
    </source>
</evidence>
<reference evidence="30" key="1">
    <citation type="submission" date="2021-01" db="UniProtKB">
        <authorList>
            <consortium name="EnsemblMetazoa"/>
        </authorList>
    </citation>
    <scope>IDENTIFICATION</scope>
</reference>
<protein>
    <recommendedName>
        <fullName evidence="5">non-specific serine/threonine protein kinase</fullName>
        <ecNumber evidence="5">2.7.11.1</ecNumber>
    </recommendedName>
</protein>
<evidence type="ECO:0000256" key="1">
    <source>
        <dbReference type="ARBA" id="ARBA00001946"/>
    </source>
</evidence>
<dbReference type="InterPro" id="IPR000719">
    <property type="entry name" value="Prot_kinase_dom"/>
</dbReference>
<evidence type="ECO:0000256" key="12">
    <source>
        <dbReference type="ARBA" id="ARBA00022741"/>
    </source>
</evidence>
<dbReference type="Pfam" id="PF00069">
    <property type="entry name" value="Pkinase"/>
    <property type="match status" value="1"/>
</dbReference>
<evidence type="ECO:0000259" key="29">
    <source>
        <dbReference type="PROSITE" id="PS51859"/>
    </source>
</evidence>
<dbReference type="GO" id="GO:0007266">
    <property type="term" value="P:Rho protein signal transduction"/>
    <property type="evidence" value="ECO:0007669"/>
    <property type="project" value="UniProtKB-UniRule"/>
</dbReference>
<dbReference type="GeneID" id="136813612"/>
<dbReference type="Gene3D" id="3.30.60.20">
    <property type="match status" value="1"/>
</dbReference>
<dbReference type="GO" id="GO:0005524">
    <property type="term" value="F:ATP binding"/>
    <property type="evidence" value="ECO:0007669"/>
    <property type="project" value="UniProtKB-UniRule"/>
</dbReference>
<evidence type="ECO:0000256" key="15">
    <source>
        <dbReference type="ARBA" id="ARBA00022833"/>
    </source>
</evidence>
<evidence type="ECO:0000256" key="3">
    <source>
        <dbReference type="ARBA" id="ARBA00004245"/>
    </source>
</evidence>
<dbReference type="InterPro" id="IPR046349">
    <property type="entry name" value="C1-like_sf"/>
</dbReference>
<dbReference type="Proteomes" id="UP000594262">
    <property type="component" value="Unplaced"/>
</dbReference>
<feature type="domain" description="Phorbol-ester/DAG-type" evidence="27">
    <location>
        <begin position="1246"/>
        <end position="1300"/>
    </location>
</feature>
<evidence type="ECO:0000259" key="27">
    <source>
        <dbReference type="PROSITE" id="PS50081"/>
    </source>
</evidence>
<evidence type="ECO:0000256" key="6">
    <source>
        <dbReference type="ARBA" id="ARBA00022475"/>
    </source>
</evidence>
<keyword evidence="17" id="KW-0460">Magnesium</keyword>
<keyword evidence="8" id="KW-0723">Serine/threonine-protein kinase</keyword>
<name>A0A7M5X7N6_9CNID</name>
<keyword evidence="18 21" id="KW-0175">Coiled coil</keyword>
<dbReference type="Gene3D" id="2.30.29.30">
    <property type="entry name" value="Pleckstrin-homology domain (PH domain)/Phosphotyrosine-binding domain (PTB)"/>
    <property type="match status" value="1"/>
</dbReference>
<dbReference type="FunFam" id="1.10.510.10:FF:000047">
    <property type="entry name" value="Rho-associated protein kinase 1"/>
    <property type="match status" value="1"/>
</dbReference>
<evidence type="ECO:0000256" key="13">
    <source>
        <dbReference type="ARBA" id="ARBA00022771"/>
    </source>
</evidence>
<evidence type="ECO:0000256" key="16">
    <source>
        <dbReference type="ARBA" id="ARBA00022840"/>
    </source>
</evidence>
<dbReference type="GO" id="GO:0008270">
    <property type="term" value="F:zinc ion binding"/>
    <property type="evidence" value="ECO:0007669"/>
    <property type="project" value="UniProtKB-KW"/>
</dbReference>
<dbReference type="SMART" id="SM00109">
    <property type="entry name" value="C1"/>
    <property type="match status" value="1"/>
</dbReference>
<dbReference type="InterPro" id="IPR017441">
    <property type="entry name" value="Protein_kinase_ATP_BS"/>
</dbReference>
<dbReference type="SUPFAM" id="SSF57889">
    <property type="entry name" value="Cysteine-rich domain"/>
    <property type="match status" value="1"/>
</dbReference>
<comment type="subcellular location">
    <subcellularLocation>
        <location evidence="2">Cell membrane</location>
    </subcellularLocation>
    <subcellularLocation>
        <location evidence="3">Cytoplasm</location>
        <location evidence="3">Cytoskeleton</location>
    </subcellularLocation>
</comment>
<comment type="cofactor">
    <cofactor evidence="1">
        <name>Mg(2+)</name>
        <dbReference type="ChEBI" id="CHEBI:18420"/>
    </cofactor>
</comment>